<dbReference type="Gene3D" id="1.10.530.10">
    <property type="match status" value="1"/>
</dbReference>
<evidence type="ECO:0000313" key="3">
    <source>
        <dbReference type="EMBL" id="RZO76506.1"/>
    </source>
</evidence>
<dbReference type="Proteomes" id="UP000316199">
    <property type="component" value="Unassembled WGS sequence"/>
</dbReference>
<name>A0A520S232_9GAMM</name>
<dbReference type="CDD" id="cd13399">
    <property type="entry name" value="Slt35-like"/>
    <property type="match status" value="1"/>
</dbReference>
<organism evidence="3 4">
    <name type="scientific">OM182 bacterium</name>
    <dbReference type="NCBI Taxonomy" id="2510334"/>
    <lineage>
        <taxon>Bacteria</taxon>
        <taxon>Pseudomonadati</taxon>
        <taxon>Pseudomonadota</taxon>
        <taxon>Gammaproteobacteria</taxon>
        <taxon>OMG group</taxon>
        <taxon>OM182 clade</taxon>
    </lineage>
</organism>
<evidence type="ECO:0000259" key="2">
    <source>
        <dbReference type="Pfam" id="PF13406"/>
    </source>
</evidence>
<dbReference type="InterPro" id="IPR031304">
    <property type="entry name" value="SLT_2"/>
</dbReference>
<dbReference type="Pfam" id="PF13406">
    <property type="entry name" value="SLT_2"/>
    <property type="match status" value="1"/>
</dbReference>
<dbReference type="SUPFAM" id="SSF53955">
    <property type="entry name" value="Lysozyme-like"/>
    <property type="match status" value="1"/>
</dbReference>
<dbReference type="PANTHER" id="PTHR30163">
    <property type="entry name" value="MEMBRANE-BOUND LYTIC MUREIN TRANSGLYCOSYLASE B"/>
    <property type="match status" value="1"/>
</dbReference>
<dbReference type="EMBL" id="SHAG01000011">
    <property type="protein sequence ID" value="RZO76506.1"/>
    <property type="molecule type" value="Genomic_DNA"/>
</dbReference>
<sequence>MFQTHTVFSENYSTREDVKKFVRNLAISKNFSESELLDIFSEAEYKKSIIEAISRPAEKILEWSEYQDIFLREPRISAGKRFMKTYDDTLNRAWEVYGVPPAVVTAVIGVETMYGRYLGNYRVLDALTTLAFDYPPRASFFRKELYEFFLLAREEKQNITELRGSYAGAMGYGQFISSSFRSYAVDFDGDGIRDIWRNPVDAVGSVANYLSEHGWSDGQVAVRLDVKDVDDSIFNVSLKPSFIWSDIEQFGVIAGAQQNALVSPMKLLGKKGSEYWLGFNNFYVITRYNHSKLYAMAVFQLSEALNK</sequence>
<dbReference type="PANTHER" id="PTHR30163:SF9">
    <property type="entry name" value="MEMBRANE-BOUND LYTIC MUREIN TRANSGLYCOSYLASE B"/>
    <property type="match status" value="1"/>
</dbReference>
<evidence type="ECO:0000313" key="4">
    <source>
        <dbReference type="Proteomes" id="UP000316199"/>
    </source>
</evidence>
<dbReference type="InterPro" id="IPR011757">
    <property type="entry name" value="Lytic_transglycosylase_MltB"/>
</dbReference>
<dbReference type="GO" id="GO:0009253">
    <property type="term" value="P:peptidoglycan catabolic process"/>
    <property type="evidence" value="ECO:0007669"/>
    <property type="project" value="TreeGrafter"/>
</dbReference>
<comment type="caution">
    <text evidence="3">The sequence shown here is derived from an EMBL/GenBank/DDBJ whole genome shotgun (WGS) entry which is preliminary data.</text>
</comment>
<protein>
    <submittedName>
        <fullName evidence="3">Lytic murein transglycosylase B</fullName>
    </submittedName>
</protein>
<dbReference type="NCBIfam" id="TIGR02282">
    <property type="entry name" value="MltB"/>
    <property type="match status" value="1"/>
</dbReference>
<dbReference type="GO" id="GO:0008933">
    <property type="term" value="F:peptidoglycan lytic transglycosylase activity"/>
    <property type="evidence" value="ECO:0007669"/>
    <property type="project" value="TreeGrafter"/>
</dbReference>
<dbReference type="InterPro" id="IPR043426">
    <property type="entry name" value="MltB-like"/>
</dbReference>
<reference evidence="3 4" key="1">
    <citation type="submission" date="2019-02" db="EMBL/GenBank/DDBJ databases">
        <title>Prokaryotic population dynamics and viral predation in marine succession experiment using metagenomics: the confinement effect.</title>
        <authorList>
            <person name="Haro-Moreno J.M."/>
            <person name="Rodriguez-Valera F."/>
            <person name="Lopez-Perez M."/>
        </authorList>
    </citation>
    <scope>NUCLEOTIDE SEQUENCE [LARGE SCALE GENOMIC DNA]</scope>
    <source>
        <strain evidence="3">MED-G157</strain>
    </source>
</reference>
<dbReference type="Gene3D" id="1.10.8.350">
    <property type="entry name" value="Bacterial muramidase"/>
    <property type="match status" value="1"/>
</dbReference>
<evidence type="ECO:0000256" key="1">
    <source>
        <dbReference type="PIRSR" id="PIRSR611757-1"/>
    </source>
</evidence>
<feature type="domain" description="Transglycosylase SLT" evidence="2">
    <location>
        <begin position="15"/>
        <end position="303"/>
    </location>
</feature>
<feature type="active site" evidence="1">
    <location>
        <position position="111"/>
    </location>
</feature>
<dbReference type="FunFam" id="1.10.8.350:FF:000001">
    <property type="entry name" value="Lytic murein transglycosylase B"/>
    <property type="match status" value="1"/>
</dbReference>
<dbReference type="AlphaFoldDB" id="A0A520S232"/>
<dbReference type="InterPro" id="IPR023346">
    <property type="entry name" value="Lysozyme-like_dom_sf"/>
</dbReference>
<proteinExistence type="predicted"/>
<accession>A0A520S232</accession>
<gene>
    <name evidence="3" type="primary">mltB</name>
    <name evidence="3" type="ORF">EVA68_04215</name>
</gene>